<accession>A0A8J3EZC3</accession>
<keyword evidence="3" id="KW-1185">Reference proteome</keyword>
<dbReference type="AlphaFoldDB" id="A0A8J3EZC3"/>
<dbReference type="Proteomes" id="UP000650511">
    <property type="component" value="Unassembled WGS sequence"/>
</dbReference>
<keyword evidence="1" id="KW-1133">Transmembrane helix</keyword>
<comment type="caution">
    <text evidence="2">The sequence shown here is derived from an EMBL/GenBank/DDBJ whole genome shotgun (WGS) entry which is preliminary data.</text>
</comment>
<keyword evidence="1" id="KW-0812">Transmembrane</keyword>
<gene>
    <name evidence="2" type="ORF">GCM10011354_35270</name>
</gene>
<evidence type="ECO:0000313" key="2">
    <source>
        <dbReference type="EMBL" id="GGI09678.1"/>
    </source>
</evidence>
<dbReference type="RefSeq" id="WP_130649236.1">
    <property type="nucleotide sequence ID" value="NZ_BMHA01000017.1"/>
</dbReference>
<reference evidence="2" key="1">
    <citation type="journal article" date="2014" name="Int. J. Syst. Evol. Microbiol.">
        <title>Complete genome sequence of Corynebacterium casei LMG S-19264T (=DSM 44701T), isolated from a smear-ripened cheese.</title>
        <authorList>
            <consortium name="US DOE Joint Genome Institute (JGI-PGF)"/>
            <person name="Walter F."/>
            <person name="Albersmeier A."/>
            <person name="Kalinowski J."/>
            <person name="Ruckert C."/>
        </authorList>
    </citation>
    <scope>NUCLEOTIDE SEQUENCE</scope>
    <source>
        <strain evidence="2">CGMCC 1.14988</strain>
    </source>
</reference>
<evidence type="ECO:0000313" key="3">
    <source>
        <dbReference type="Proteomes" id="UP000650511"/>
    </source>
</evidence>
<sequence length="159" mass="17680">MGTSNDPAREGSPTSVPRVARHRPWVFVALSALTVLWLLVQATAAIRNNDRAYPVTAYAMFSRPTDGEQVEWRLLTGSAPERVVAPGDYGLTRLQLKSHLGGLARQVEEGEPIDDELRVLADVLADRHDTRVSGLRLVELRTGSTDDRPRVREVSAWQR</sequence>
<name>A0A8J3EZC3_9ACTN</name>
<keyword evidence="1" id="KW-0472">Membrane</keyword>
<feature type="transmembrane region" description="Helical" evidence="1">
    <location>
        <begin position="25"/>
        <end position="46"/>
    </location>
</feature>
<protein>
    <submittedName>
        <fullName evidence="2">Uncharacterized protein</fullName>
    </submittedName>
</protein>
<evidence type="ECO:0000256" key="1">
    <source>
        <dbReference type="SAM" id="Phobius"/>
    </source>
</evidence>
<reference evidence="2" key="2">
    <citation type="submission" date="2020-09" db="EMBL/GenBank/DDBJ databases">
        <authorList>
            <person name="Sun Q."/>
            <person name="Zhou Y."/>
        </authorList>
    </citation>
    <scope>NUCLEOTIDE SEQUENCE</scope>
    <source>
        <strain evidence="2">CGMCC 1.14988</strain>
    </source>
</reference>
<dbReference type="EMBL" id="BMHA01000017">
    <property type="protein sequence ID" value="GGI09678.1"/>
    <property type="molecule type" value="Genomic_DNA"/>
</dbReference>
<organism evidence="2 3">
    <name type="scientific">Egicoccus halophilus</name>
    <dbReference type="NCBI Taxonomy" id="1670830"/>
    <lineage>
        <taxon>Bacteria</taxon>
        <taxon>Bacillati</taxon>
        <taxon>Actinomycetota</taxon>
        <taxon>Nitriliruptoria</taxon>
        <taxon>Egicoccales</taxon>
        <taxon>Egicoccaceae</taxon>
        <taxon>Egicoccus</taxon>
    </lineage>
</organism>
<proteinExistence type="predicted"/>